<evidence type="ECO:0000259" key="1">
    <source>
        <dbReference type="Pfam" id="PF18998"/>
    </source>
</evidence>
<accession>X1TIW5</accession>
<dbReference type="Pfam" id="PF18998">
    <property type="entry name" value="Flg_new_2"/>
    <property type="match status" value="1"/>
</dbReference>
<comment type="caution">
    <text evidence="2">The sequence shown here is derived from an EMBL/GenBank/DDBJ whole genome shotgun (WGS) entry which is preliminary data.</text>
</comment>
<feature type="non-terminal residue" evidence="2">
    <location>
        <position position="258"/>
    </location>
</feature>
<sequence>VAELLNPTSSILPYSARLCLNKPGMLCTGKVFFNIEAGKTKSIYFSTEVPTVEGTYPVYLDVFSNDQLLEAYRAAEDVVVGLLKYTLEVTVEPPGAAYIEKSPSKATYSAGEVVTLIAHPYPGYEFDHWGGWPPYPGVGSTSDILKITMDADWWIVAALRKAVPIEGFVLGIKNPPAGAVLWNGNFAEKCFDYEPMADSGWLAIDRAWEYPSDPRGCTTLRIWILNANNNILLDVKNLGPVNKGKSYIFNCITKKLEI</sequence>
<name>X1TIW5_9ZZZZ</name>
<organism evidence="2">
    <name type="scientific">marine sediment metagenome</name>
    <dbReference type="NCBI Taxonomy" id="412755"/>
    <lineage>
        <taxon>unclassified sequences</taxon>
        <taxon>metagenomes</taxon>
        <taxon>ecological metagenomes</taxon>
    </lineage>
</organism>
<reference evidence="2" key="1">
    <citation type="journal article" date="2014" name="Front. Microbiol.">
        <title>High frequency of phylogenetically diverse reductive dehalogenase-homologous genes in deep subseafloor sedimentary metagenomes.</title>
        <authorList>
            <person name="Kawai M."/>
            <person name="Futagami T."/>
            <person name="Toyoda A."/>
            <person name="Takaki Y."/>
            <person name="Nishi S."/>
            <person name="Hori S."/>
            <person name="Arai W."/>
            <person name="Tsubouchi T."/>
            <person name="Morono Y."/>
            <person name="Uchiyama I."/>
            <person name="Ito T."/>
            <person name="Fujiyama A."/>
            <person name="Inagaki F."/>
            <person name="Takami H."/>
        </authorList>
    </citation>
    <scope>NUCLEOTIDE SEQUENCE</scope>
    <source>
        <strain evidence="2">Expedition CK06-06</strain>
    </source>
</reference>
<evidence type="ECO:0000313" key="2">
    <source>
        <dbReference type="EMBL" id="GAJ05224.1"/>
    </source>
</evidence>
<gene>
    <name evidence="2" type="ORF">S12H4_43094</name>
</gene>
<proteinExistence type="predicted"/>
<protein>
    <recommendedName>
        <fullName evidence="1">Bacterial repeat domain-containing protein</fullName>
    </recommendedName>
</protein>
<dbReference type="AlphaFoldDB" id="X1TIW5"/>
<feature type="domain" description="Bacterial repeat" evidence="1">
    <location>
        <begin position="88"/>
        <end position="152"/>
    </location>
</feature>
<dbReference type="InterPro" id="IPR044060">
    <property type="entry name" value="Bacterial_rp_domain"/>
</dbReference>
<feature type="non-terminal residue" evidence="2">
    <location>
        <position position="1"/>
    </location>
</feature>
<dbReference type="EMBL" id="BARW01026418">
    <property type="protein sequence ID" value="GAJ05224.1"/>
    <property type="molecule type" value="Genomic_DNA"/>
</dbReference>